<dbReference type="EMBL" id="BRYB01001589">
    <property type="protein sequence ID" value="GMI29130.1"/>
    <property type="molecule type" value="Genomic_DNA"/>
</dbReference>
<organism evidence="2 3">
    <name type="scientific">Tetraparma gracilis</name>
    <dbReference type="NCBI Taxonomy" id="2962635"/>
    <lineage>
        <taxon>Eukaryota</taxon>
        <taxon>Sar</taxon>
        <taxon>Stramenopiles</taxon>
        <taxon>Ochrophyta</taxon>
        <taxon>Bolidophyceae</taxon>
        <taxon>Parmales</taxon>
        <taxon>Triparmaceae</taxon>
        <taxon>Tetraparma</taxon>
    </lineage>
</organism>
<evidence type="ECO:0000313" key="2">
    <source>
        <dbReference type="EMBL" id="GMI29130.1"/>
    </source>
</evidence>
<feature type="region of interest" description="Disordered" evidence="1">
    <location>
        <begin position="41"/>
        <end position="75"/>
    </location>
</feature>
<gene>
    <name evidence="2" type="ORF">TeGR_g3928</name>
</gene>
<feature type="compositionally biased region" description="Low complexity" evidence="1">
    <location>
        <begin position="41"/>
        <end position="53"/>
    </location>
</feature>
<feature type="compositionally biased region" description="Acidic residues" evidence="1">
    <location>
        <begin position="185"/>
        <end position="195"/>
    </location>
</feature>
<evidence type="ECO:0000256" key="1">
    <source>
        <dbReference type="SAM" id="MobiDB-lite"/>
    </source>
</evidence>
<reference evidence="2 3" key="1">
    <citation type="journal article" date="2023" name="Commun. Biol.">
        <title>Genome analysis of Parmales, the sister group of diatoms, reveals the evolutionary specialization of diatoms from phago-mixotrophs to photoautotrophs.</title>
        <authorList>
            <person name="Ban H."/>
            <person name="Sato S."/>
            <person name="Yoshikawa S."/>
            <person name="Yamada K."/>
            <person name="Nakamura Y."/>
            <person name="Ichinomiya M."/>
            <person name="Sato N."/>
            <person name="Blanc-Mathieu R."/>
            <person name="Endo H."/>
            <person name="Kuwata A."/>
            <person name="Ogata H."/>
        </authorList>
    </citation>
    <scope>NUCLEOTIDE SEQUENCE [LARGE SCALE GENOMIC DNA]</scope>
</reference>
<keyword evidence="3" id="KW-1185">Reference proteome</keyword>
<proteinExistence type="predicted"/>
<sequence length="208" mass="22938">MSERTIMSHQVSPKAPVFAALHPAFRTSSTALHPYPDSLLPSLSTSTPGRLPPVEMEFSFQPPEPPPSLAAPESRPSLAGHYAKRLTTHWIPLFRTGPLEILRSVTFTFSDNDAQSLTLLRVEPEYARFDPAAPDAGDRRDFELVYEFRPSDDILPVPDPERGVLVLFLATAAALGYGGFKACMDEEEEEEEEEQGAARPTSSSAKRQ</sequence>
<protein>
    <submittedName>
        <fullName evidence="2">Uncharacterized protein</fullName>
    </submittedName>
</protein>
<name>A0ABQ6MM90_9STRA</name>
<evidence type="ECO:0000313" key="3">
    <source>
        <dbReference type="Proteomes" id="UP001165060"/>
    </source>
</evidence>
<accession>A0ABQ6MM90</accession>
<feature type="region of interest" description="Disordered" evidence="1">
    <location>
        <begin position="184"/>
        <end position="208"/>
    </location>
</feature>
<dbReference type="Proteomes" id="UP001165060">
    <property type="component" value="Unassembled WGS sequence"/>
</dbReference>
<comment type="caution">
    <text evidence="2">The sequence shown here is derived from an EMBL/GenBank/DDBJ whole genome shotgun (WGS) entry which is preliminary data.</text>
</comment>